<dbReference type="Pfam" id="PF00535">
    <property type="entry name" value="Glycos_transf_2"/>
    <property type="match status" value="1"/>
</dbReference>
<dbReference type="PANTHER" id="PTHR43685">
    <property type="entry name" value="GLYCOSYLTRANSFERASE"/>
    <property type="match status" value="1"/>
</dbReference>
<keyword evidence="2" id="KW-0808">Transferase</keyword>
<gene>
    <name evidence="2" type="ORF">MELA_02093</name>
</gene>
<evidence type="ECO:0000313" key="2">
    <source>
        <dbReference type="EMBL" id="VUZ85708.1"/>
    </source>
</evidence>
<accession>A0A564ZMB9</accession>
<dbReference type="SUPFAM" id="SSF53448">
    <property type="entry name" value="Nucleotide-diphospho-sugar transferases"/>
    <property type="match status" value="1"/>
</dbReference>
<sequence length="315" mass="36560">MTSTPAISILLVTKNGAQYIEETLQAIFSQKLSEPFEVIAIDSSSTDGTLDILRRYPVRLREIASEEFNHGRTRNLGIAMARGEFIVLITQDATPSSESWLEKMLGNFSDPDVAGVYCRQIPRPDADVLTKRQLNGWVTARSCREIKRITDWQRYGSLPPMEQYMFCTFDNVSSCIRQEVWRKYPFPSASFAEDLEWSKKVLEEGYAIVYEPEAAVFHSHHRSVLYEYQRTYLCHRRLYELFRLHTVPTPRQALRAVLTSLLMDSRFVIRNERPLPKTLRLLCRLPLFIAASVLGQFRGARDESRHLPYKTFRRV</sequence>
<name>A0A564ZMB9_9BACT</name>
<dbReference type="PANTHER" id="PTHR43685:SF14">
    <property type="entry name" value="GLYCOSYLTRANSFERASE 2-LIKE DOMAIN-CONTAINING PROTEIN"/>
    <property type="match status" value="1"/>
</dbReference>
<keyword evidence="3" id="KW-1185">Reference proteome</keyword>
<protein>
    <submittedName>
        <fullName evidence="2">Glycosyl transferase</fullName>
    </submittedName>
</protein>
<feature type="domain" description="Glycosyltransferase 2-like" evidence="1">
    <location>
        <begin position="8"/>
        <end position="152"/>
    </location>
</feature>
<dbReference type="CDD" id="cd00761">
    <property type="entry name" value="Glyco_tranf_GTA_type"/>
    <property type="match status" value="1"/>
</dbReference>
<evidence type="ECO:0000259" key="1">
    <source>
        <dbReference type="Pfam" id="PF00535"/>
    </source>
</evidence>
<dbReference type="InterPro" id="IPR001173">
    <property type="entry name" value="Glyco_trans_2-like"/>
</dbReference>
<dbReference type="EMBL" id="CABIKM010000031">
    <property type="protein sequence ID" value="VUZ85708.1"/>
    <property type="molecule type" value="Genomic_DNA"/>
</dbReference>
<reference evidence="2 3" key="1">
    <citation type="submission" date="2019-07" db="EMBL/GenBank/DDBJ databases">
        <authorList>
            <person name="Cremers G."/>
        </authorList>
    </citation>
    <scope>NUCLEOTIDE SEQUENCE [LARGE SCALE GENOMIC DNA]</scope>
</reference>
<dbReference type="InterPro" id="IPR050834">
    <property type="entry name" value="Glycosyltransf_2"/>
</dbReference>
<dbReference type="InterPro" id="IPR029044">
    <property type="entry name" value="Nucleotide-diphossugar_trans"/>
</dbReference>
<dbReference type="Proteomes" id="UP000334340">
    <property type="component" value="Unassembled WGS sequence"/>
</dbReference>
<proteinExistence type="predicted"/>
<dbReference type="AlphaFoldDB" id="A0A564ZMB9"/>
<evidence type="ECO:0000313" key="3">
    <source>
        <dbReference type="Proteomes" id="UP000334340"/>
    </source>
</evidence>
<dbReference type="Gene3D" id="3.90.550.10">
    <property type="entry name" value="Spore Coat Polysaccharide Biosynthesis Protein SpsA, Chain A"/>
    <property type="match status" value="1"/>
</dbReference>
<organism evidence="2 3">
    <name type="scientific">Candidatus Methylomirabilis lanthanidiphila</name>
    <dbReference type="NCBI Taxonomy" id="2211376"/>
    <lineage>
        <taxon>Bacteria</taxon>
        <taxon>Candidatus Methylomirabilota</taxon>
        <taxon>Candidatus Methylomirabilia</taxon>
        <taxon>Candidatus Methylomirabilales</taxon>
        <taxon>Candidatus Methylomirabilaceae</taxon>
        <taxon>Candidatus Methylomirabilis</taxon>
    </lineage>
</organism>
<dbReference type="GO" id="GO:0016740">
    <property type="term" value="F:transferase activity"/>
    <property type="evidence" value="ECO:0007669"/>
    <property type="project" value="UniProtKB-KW"/>
</dbReference>